<dbReference type="EC" id="2.3.3.21" evidence="8"/>
<comment type="similarity">
    <text evidence="2 9">Belongs to the alpha-IPM synthase/homocitrate synthase family.</text>
</comment>
<dbReference type="InterPro" id="IPR036230">
    <property type="entry name" value="LeuA_allosteric_dom_sf"/>
</dbReference>
<dbReference type="InterPro" id="IPR000891">
    <property type="entry name" value="PYR_CT"/>
</dbReference>
<evidence type="ECO:0000256" key="7">
    <source>
        <dbReference type="ARBA" id="ARBA00048263"/>
    </source>
</evidence>
<evidence type="ECO:0000256" key="5">
    <source>
        <dbReference type="ARBA" id="ARBA00022679"/>
    </source>
</evidence>
<reference evidence="12" key="1">
    <citation type="submission" date="2017-06" db="EMBL/GenBank/DDBJ databases">
        <authorList>
            <person name="Varghese N."/>
            <person name="Submissions S."/>
        </authorList>
    </citation>
    <scope>NUCLEOTIDE SEQUENCE [LARGE SCALE GENOMIC DNA]</scope>
    <source>
        <strain evidence="12">JAD2</strain>
    </source>
</reference>
<keyword evidence="4" id="KW-0412">Isoleucine biosynthesis</keyword>
<organism evidence="11 12">
    <name type="scientific">Thermoflexus hugenholtzii JAD2</name>
    <dbReference type="NCBI Taxonomy" id="877466"/>
    <lineage>
        <taxon>Bacteria</taxon>
        <taxon>Bacillati</taxon>
        <taxon>Chloroflexota</taxon>
        <taxon>Thermoflexia</taxon>
        <taxon>Thermoflexales</taxon>
        <taxon>Thermoflexaceae</taxon>
        <taxon>Thermoflexus</taxon>
    </lineage>
</organism>
<dbReference type="Pfam" id="PF00682">
    <property type="entry name" value="HMGL-like"/>
    <property type="match status" value="1"/>
</dbReference>
<dbReference type="Proteomes" id="UP000197025">
    <property type="component" value="Unassembled WGS sequence"/>
</dbReference>
<dbReference type="SMART" id="SM00917">
    <property type="entry name" value="LeuA_dimer"/>
    <property type="match status" value="1"/>
</dbReference>
<dbReference type="InterPro" id="IPR013785">
    <property type="entry name" value="Aldolase_TIM"/>
</dbReference>
<evidence type="ECO:0000256" key="6">
    <source>
        <dbReference type="ARBA" id="ARBA00023304"/>
    </source>
</evidence>
<evidence type="ECO:0000256" key="2">
    <source>
        <dbReference type="ARBA" id="ARBA00006154"/>
    </source>
</evidence>
<sequence>MERVWLYDTTLRDGSQREGISFTVEDKLRITEKLDQLGIHYVEGGWPGSNPKDAEYFRRVRRMSLRHARIAAFGMTRRPGRRAEDDENLRALLEAGTPAVTVVGKSWDLHVHRVLETTLEENLAMIRESVALLKAHGREVIYDAEHFFDGWKRNPDYALATLRAAQEGGADWIVLCDTNGGSMPWEIEEGVEAAKRAVSVPLGIHTHNDCELAVANSLAAVRRGVRQVQGTINGYGERVGNANLISIIANLKLKMGIDCVTDEQLARLTEVSRFVAEVANLPHDSHQPYVGASAFAHKGGIHVAAILKTEESYQHIDPARVGNVKRVLVSELSGRGNIVAKALEFGLRLNPEDPAVQAVVRRIKELENEGFYFEDAEASVILMLRRAHPDYIPPFQVLDYVVMVERREGRPPVAEAAVKVRLDGEIVHTAAEGNGPVNALDAALRKALLPRYPALSRVHLTNYRVHILNGDAGTAARVRVWIESTDGQRVWRTVGASTNILEASRLALEDSLEFGIDPTVDHR</sequence>
<evidence type="ECO:0000256" key="9">
    <source>
        <dbReference type="RuleBase" id="RU003523"/>
    </source>
</evidence>
<dbReference type="CDD" id="cd07941">
    <property type="entry name" value="DRE_TIM_LeuA3"/>
    <property type="match status" value="1"/>
</dbReference>
<dbReference type="Gene3D" id="3.20.20.70">
    <property type="entry name" value="Aldolase class I"/>
    <property type="match status" value="1"/>
</dbReference>
<protein>
    <recommendedName>
        <fullName evidence="8">Citramalate synthase</fullName>
        <ecNumber evidence="8">2.3.3.21</ecNumber>
    </recommendedName>
</protein>
<dbReference type="InterPro" id="IPR054691">
    <property type="entry name" value="LeuA/HCS_post-cat"/>
</dbReference>
<keyword evidence="3" id="KW-0028">Amino-acid biosynthesis</keyword>
<keyword evidence="5 9" id="KW-0808">Transferase</keyword>
<evidence type="ECO:0000256" key="3">
    <source>
        <dbReference type="ARBA" id="ARBA00022605"/>
    </source>
</evidence>
<dbReference type="InterPro" id="IPR002034">
    <property type="entry name" value="AIPM/Hcit_synth_CS"/>
</dbReference>
<dbReference type="InParanoid" id="A0A212PRP2"/>
<dbReference type="PANTHER" id="PTHR43538:SF1">
    <property type="entry name" value="(R)-CITRAMALATE SYNTHASE"/>
    <property type="match status" value="1"/>
</dbReference>
<dbReference type="AlphaFoldDB" id="A0A212PRP2"/>
<dbReference type="UniPathway" id="UPA00047">
    <property type="reaction ID" value="UER00066"/>
</dbReference>
<evidence type="ECO:0000256" key="1">
    <source>
        <dbReference type="ARBA" id="ARBA00004743"/>
    </source>
</evidence>
<dbReference type="GO" id="GO:0009097">
    <property type="term" value="P:isoleucine biosynthetic process"/>
    <property type="evidence" value="ECO:0007669"/>
    <property type="project" value="UniProtKB-UniRule"/>
</dbReference>
<accession>A0A212PRP2</accession>
<evidence type="ECO:0000256" key="4">
    <source>
        <dbReference type="ARBA" id="ARBA00022624"/>
    </source>
</evidence>
<evidence type="ECO:0000313" key="11">
    <source>
        <dbReference type="EMBL" id="SNB49581.1"/>
    </source>
</evidence>
<dbReference type="GO" id="GO:0003852">
    <property type="term" value="F:2-isopropylmalate synthase activity"/>
    <property type="evidence" value="ECO:0007669"/>
    <property type="project" value="InterPro"/>
</dbReference>
<evidence type="ECO:0000313" key="12">
    <source>
        <dbReference type="Proteomes" id="UP000197025"/>
    </source>
</evidence>
<dbReference type="PROSITE" id="PS50991">
    <property type="entry name" value="PYR_CT"/>
    <property type="match status" value="1"/>
</dbReference>
<dbReference type="RefSeq" id="WP_088569819.1">
    <property type="nucleotide sequence ID" value="NZ_FYEK01000002.1"/>
</dbReference>
<dbReference type="Pfam" id="PF22617">
    <property type="entry name" value="HCS_D2"/>
    <property type="match status" value="1"/>
</dbReference>
<keyword evidence="6" id="KW-0100">Branched-chain amino acid biosynthesis</keyword>
<dbReference type="Gene3D" id="1.10.238.260">
    <property type="match status" value="1"/>
</dbReference>
<comment type="catalytic activity">
    <reaction evidence="7">
        <text>pyruvate + acetyl-CoA + H2O = (3R)-citramalate + CoA + H(+)</text>
        <dbReference type="Rhea" id="RHEA:19045"/>
        <dbReference type="ChEBI" id="CHEBI:15361"/>
        <dbReference type="ChEBI" id="CHEBI:15377"/>
        <dbReference type="ChEBI" id="CHEBI:15378"/>
        <dbReference type="ChEBI" id="CHEBI:30934"/>
        <dbReference type="ChEBI" id="CHEBI:57287"/>
        <dbReference type="ChEBI" id="CHEBI:57288"/>
        <dbReference type="EC" id="2.3.3.21"/>
    </reaction>
</comment>
<dbReference type="InterPro" id="IPR013709">
    <property type="entry name" value="2-isopropylmalate_synth_dimer"/>
</dbReference>
<dbReference type="GO" id="GO:0043714">
    <property type="term" value="F:(R)-citramalate synthase activity"/>
    <property type="evidence" value="ECO:0007669"/>
    <property type="project" value="UniProtKB-UniRule"/>
</dbReference>
<dbReference type="SUPFAM" id="SSF51569">
    <property type="entry name" value="Aldolase"/>
    <property type="match status" value="1"/>
</dbReference>
<dbReference type="EMBL" id="FYEK01000002">
    <property type="protein sequence ID" value="SNB49581.1"/>
    <property type="molecule type" value="Genomic_DNA"/>
</dbReference>
<dbReference type="NCBIfam" id="TIGR00977">
    <property type="entry name" value="citramal_synth"/>
    <property type="match status" value="1"/>
</dbReference>
<proteinExistence type="inferred from homology"/>
<dbReference type="InterPro" id="IPR005675">
    <property type="entry name" value="Citramal_synthase"/>
</dbReference>
<name>A0A212PRP2_9CHLR</name>
<dbReference type="PROSITE" id="PS00815">
    <property type="entry name" value="AIPM_HOMOCIT_SYNTH_1"/>
    <property type="match status" value="1"/>
</dbReference>
<keyword evidence="12" id="KW-1185">Reference proteome</keyword>
<evidence type="ECO:0000256" key="8">
    <source>
        <dbReference type="NCBIfam" id="TIGR00977"/>
    </source>
</evidence>
<dbReference type="PANTHER" id="PTHR43538">
    <property type="entry name" value="ALPHA-IPM SYNTHASE/HOMOCITRATE SYNTHASE"/>
    <property type="match status" value="1"/>
</dbReference>
<dbReference type="Gene3D" id="3.30.160.270">
    <property type="match status" value="1"/>
</dbReference>
<comment type="pathway">
    <text evidence="1">Amino-acid biosynthesis; L-isoleucine biosynthesis; 2-oxobutanoate from pyruvate: step 1/3.</text>
</comment>
<dbReference type="Pfam" id="PF08502">
    <property type="entry name" value="LeuA_dimer"/>
    <property type="match status" value="1"/>
</dbReference>
<evidence type="ECO:0000259" key="10">
    <source>
        <dbReference type="PROSITE" id="PS50991"/>
    </source>
</evidence>
<dbReference type="SUPFAM" id="SSF110921">
    <property type="entry name" value="2-isopropylmalate synthase LeuA, allosteric (dimerisation) domain"/>
    <property type="match status" value="1"/>
</dbReference>
<feature type="domain" description="Pyruvate carboxyltransferase" evidence="10">
    <location>
        <begin position="4"/>
        <end position="269"/>
    </location>
</feature>
<dbReference type="GO" id="GO:0009098">
    <property type="term" value="P:L-leucine biosynthetic process"/>
    <property type="evidence" value="ECO:0007669"/>
    <property type="project" value="InterPro"/>
</dbReference>
<gene>
    <name evidence="11" type="ORF">SAMN02746019_00029620</name>
</gene>
<dbReference type="OrthoDB" id="9804858at2"/>